<keyword evidence="1" id="KW-1133">Transmembrane helix</keyword>
<evidence type="ECO:0000313" key="2">
    <source>
        <dbReference type="EMBL" id="CAF1218121.1"/>
    </source>
</evidence>
<feature type="transmembrane region" description="Helical" evidence="1">
    <location>
        <begin position="7"/>
        <end position="24"/>
    </location>
</feature>
<keyword evidence="1" id="KW-0472">Membrane</keyword>
<dbReference type="EMBL" id="CAJOAZ010000080">
    <property type="protein sequence ID" value="CAF3521612.1"/>
    <property type="molecule type" value="Genomic_DNA"/>
</dbReference>
<comment type="caution">
    <text evidence="3">The sequence shown here is derived from an EMBL/GenBank/DDBJ whole genome shotgun (WGS) entry which is preliminary data.</text>
</comment>
<protein>
    <submittedName>
        <fullName evidence="3">Uncharacterized protein</fullName>
    </submittedName>
</protein>
<dbReference type="EMBL" id="CAJNOG010000394">
    <property type="protein sequence ID" value="CAF1218121.1"/>
    <property type="molecule type" value="Genomic_DNA"/>
</dbReference>
<evidence type="ECO:0000256" key="1">
    <source>
        <dbReference type="SAM" id="Phobius"/>
    </source>
</evidence>
<accession>A0A818IL29</accession>
<sequence length="385" mass="44900">MKHSIRVLSCVCLFVCITYIWYITNQHAPPVDQPRCIWSVSLFNQTVIDNNSSEECHWKFDHYVASGWERFWYDNIDALQKNVCVTLSKADQMSKSIRLIERITILQQSIFNKSSISKDANELFSQMFYRLECSSGRSLLVAQQIEPLVGLLRDPLTICPGFNQTIPLHLIQNEEDDMQSKRFILLAPSAPYVNFPPTGSQPPWISQKHRRKYLFDIGSSYFNGNSALNKRGSATSARWFYEYFRKNSLQFDRIIAFEDSELLPKTAWQQLPDDLVTVYTLINVAVETSGKFNPLKMLQSLAQPEDYVLFKLDIDAFYLEMKFIEQIIENKLLHSLIDELFFEMHVSVNEMLPYWQFTVGPAHLNDSYVLFTKLRQLGIRMHSWP</sequence>
<keyword evidence="1" id="KW-0812">Transmembrane</keyword>
<proteinExistence type="predicted"/>
<name>A0A818IL29_9BILA</name>
<reference evidence="3" key="1">
    <citation type="submission" date="2021-02" db="EMBL/GenBank/DDBJ databases">
        <authorList>
            <person name="Nowell W R."/>
        </authorList>
    </citation>
    <scope>NUCLEOTIDE SEQUENCE</scope>
</reference>
<dbReference type="AlphaFoldDB" id="A0A818IL29"/>
<dbReference type="Proteomes" id="UP000663844">
    <property type="component" value="Unassembled WGS sequence"/>
</dbReference>
<gene>
    <name evidence="2" type="ORF">JYZ213_LOCUS27847</name>
    <name evidence="3" type="ORF">OXD698_LOCUS2457</name>
</gene>
<evidence type="ECO:0000313" key="3">
    <source>
        <dbReference type="EMBL" id="CAF3521612.1"/>
    </source>
</evidence>
<dbReference type="Proteomes" id="UP000663845">
    <property type="component" value="Unassembled WGS sequence"/>
</dbReference>
<organism evidence="3 4">
    <name type="scientific">Adineta steineri</name>
    <dbReference type="NCBI Taxonomy" id="433720"/>
    <lineage>
        <taxon>Eukaryota</taxon>
        <taxon>Metazoa</taxon>
        <taxon>Spiralia</taxon>
        <taxon>Gnathifera</taxon>
        <taxon>Rotifera</taxon>
        <taxon>Eurotatoria</taxon>
        <taxon>Bdelloidea</taxon>
        <taxon>Adinetida</taxon>
        <taxon>Adinetidae</taxon>
        <taxon>Adineta</taxon>
    </lineage>
</organism>
<evidence type="ECO:0000313" key="4">
    <source>
        <dbReference type="Proteomes" id="UP000663844"/>
    </source>
</evidence>